<gene>
    <name evidence="1" type="ORF">LWI29_013286</name>
</gene>
<dbReference type="Gene3D" id="3.60.10.10">
    <property type="entry name" value="Endonuclease/exonuclease/phosphatase"/>
    <property type="match status" value="1"/>
</dbReference>
<evidence type="ECO:0008006" key="3">
    <source>
        <dbReference type="Google" id="ProtNLM"/>
    </source>
</evidence>
<comment type="caution">
    <text evidence="1">The sequence shown here is derived from an EMBL/GenBank/DDBJ whole genome shotgun (WGS) entry which is preliminary data.</text>
</comment>
<protein>
    <recommendedName>
        <fullName evidence="3">Exo_endo_phos domain-containing protein</fullName>
    </recommendedName>
</protein>
<organism evidence="1 2">
    <name type="scientific">Acer saccharum</name>
    <name type="common">Sugar maple</name>
    <dbReference type="NCBI Taxonomy" id="4024"/>
    <lineage>
        <taxon>Eukaryota</taxon>
        <taxon>Viridiplantae</taxon>
        <taxon>Streptophyta</taxon>
        <taxon>Embryophyta</taxon>
        <taxon>Tracheophyta</taxon>
        <taxon>Spermatophyta</taxon>
        <taxon>Magnoliopsida</taxon>
        <taxon>eudicotyledons</taxon>
        <taxon>Gunneridae</taxon>
        <taxon>Pentapetalae</taxon>
        <taxon>rosids</taxon>
        <taxon>malvids</taxon>
        <taxon>Sapindales</taxon>
        <taxon>Sapindaceae</taxon>
        <taxon>Hippocastanoideae</taxon>
        <taxon>Acereae</taxon>
        <taxon>Acer</taxon>
    </lineage>
</organism>
<keyword evidence="2" id="KW-1185">Reference proteome</keyword>
<accession>A0AA39SD90</accession>
<dbReference type="PANTHER" id="PTHR33710">
    <property type="entry name" value="BNAC02G09200D PROTEIN"/>
    <property type="match status" value="1"/>
</dbReference>
<dbReference type="AlphaFoldDB" id="A0AA39SD90"/>
<sequence length="186" mass="21376">MLRRKWKGWYAKMALQYYPMLEVVGSSNQCLTVLLSADGGSLLATFVYAKCSQLERRVLWEQLHGISAFNMPWVVLCDFNTIRYDTKRVGGRPRNSSSMAEFNECISRCGLLDLRFQGRQLSWCNGHQGLARSWAKLDRVLINNEFAVKYGDSKALLLKRISSDHSPILLQVVVEMERYGLAPFRF</sequence>
<reference evidence="1" key="1">
    <citation type="journal article" date="2022" name="Plant J.">
        <title>Strategies of tolerance reflected in two North American maple genomes.</title>
        <authorList>
            <person name="McEvoy S.L."/>
            <person name="Sezen U.U."/>
            <person name="Trouern-Trend A."/>
            <person name="McMahon S.M."/>
            <person name="Schaberg P.G."/>
            <person name="Yang J."/>
            <person name="Wegrzyn J.L."/>
            <person name="Swenson N.G."/>
        </authorList>
    </citation>
    <scope>NUCLEOTIDE SEQUENCE</scope>
    <source>
        <strain evidence="1">NS2018</strain>
    </source>
</reference>
<dbReference type="Proteomes" id="UP001168877">
    <property type="component" value="Unassembled WGS sequence"/>
</dbReference>
<reference evidence="1" key="2">
    <citation type="submission" date="2023-06" db="EMBL/GenBank/DDBJ databases">
        <authorList>
            <person name="Swenson N.G."/>
            <person name="Wegrzyn J.L."/>
            <person name="Mcevoy S.L."/>
        </authorList>
    </citation>
    <scope>NUCLEOTIDE SEQUENCE</scope>
    <source>
        <strain evidence="1">NS2018</strain>
        <tissue evidence="1">Leaf</tissue>
    </source>
</reference>
<dbReference type="SUPFAM" id="SSF56219">
    <property type="entry name" value="DNase I-like"/>
    <property type="match status" value="1"/>
</dbReference>
<dbReference type="PANTHER" id="PTHR33710:SF13">
    <property type="entry name" value="ENDONUCLEASE_EXONUCLEASE_PHOSPHATASE FAMILY PROTEIN"/>
    <property type="match status" value="1"/>
</dbReference>
<dbReference type="InterPro" id="IPR036691">
    <property type="entry name" value="Endo/exonu/phosph_ase_sf"/>
</dbReference>
<proteinExistence type="predicted"/>
<dbReference type="EMBL" id="JAUESC010000382">
    <property type="protein sequence ID" value="KAK0586844.1"/>
    <property type="molecule type" value="Genomic_DNA"/>
</dbReference>
<name>A0AA39SD90_ACESA</name>
<evidence type="ECO:0000313" key="2">
    <source>
        <dbReference type="Proteomes" id="UP001168877"/>
    </source>
</evidence>
<evidence type="ECO:0000313" key="1">
    <source>
        <dbReference type="EMBL" id="KAK0586844.1"/>
    </source>
</evidence>